<feature type="transmembrane region" description="Helical" evidence="2">
    <location>
        <begin position="426"/>
        <end position="448"/>
    </location>
</feature>
<feature type="domain" description="IcmF-related" evidence="3">
    <location>
        <begin position="487"/>
        <end position="808"/>
    </location>
</feature>
<dbReference type="Pfam" id="PF06761">
    <property type="entry name" value="IcmF-related"/>
    <property type="match status" value="1"/>
</dbReference>
<keyword evidence="1" id="KW-0175">Coiled coil</keyword>
<accession>A0A2L0F6A0</accession>
<feature type="transmembrane region" description="Helical" evidence="2">
    <location>
        <begin position="25"/>
        <end position="44"/>
    </location>
</feature>
<dbReference type="InterPro" id="IPR017731">
    <property type="entry name" value="TssM1-like"/>
</dbReference>
<dbReference type="InterPro" id="IPR009612">
    <property type="entry name" value="IcmF-rel"/>
</dbReference>
<evidence type="ECO:0000259" key="4">
    <source>
        <dbReference type="Pfam" id="PF14331"/>
    </source>
</evidence>
<feature type="domain" description="Type VI secretion system component TssM1 N-terminal" evidence="4">
    <location>
        <begin position="177"/>
        <end position="434"/>
    </location>
</feature>
<dbReference type="InterPro" id="IPR027417">
    <property type="entry name" value="P-loop_NTPase"/>
</dbReference>
<keyword evidence="2" id="KW-0812">Transmembrane</keyword>
<organism evidence="5 6">
    <name type="scientific">Sorangium cellulosum</name>
    <name type="common">Polyangium cellulosum</name>
    <dbReference type="NCBI Taxonomy" id="56"/>
    <lineage>
        <taxon>Bacteria</taxon>
        <taxon>Pseudomonadati</taxon>
        <taxon>Myxococcota</taxon>
        <taxon>Polyangia</taxon>
        <taxon>Polyangiales</taxon>
        <taxon>Polyangiaceae</taxon>
        <taxon>Sorangium</taxon>
    </lineage>
</organism>
<evidence type="ECO:0000256" key="1">
    <source>
        <dbReference type="SAM" id="Coils"/>
    </source>
</evidence>
<dbReference type="Proteomes" id="UP000238348">
    <property type="component" value="Chromosome"/>
</dbReference>
<evidence type="ECO:0000313" key="6">
    <source>
        <dbReference type="Proteomes" id="UP000238348"/>
    </source>
</evidence>
<dbReference type="InterPro" id="IPR053156">
    <property type="entry name" value="T6SS_TssM-like"/>
</dbReference>
<dbReference type="EMBL" id="CP012673">
    <property type="protein sequence ID" value="AUX47096.1"/>
    <property type="molecule type" value="Genomic_DNA"/>
</dbReference>
<gene>
    <name evidence="5" type="ORF">SOCE26_086080</name>
</gene>
<evidence type="ECO:0000313" key="5">
    <source>
        <dbReference type="EMBL" id="AUX47096.1"/>
    </source>
</evidence>
<evidence type="ECO:0000256" key="2">
    <source>
        <dbReference type="SAM" id="Phobius"/>
    </source>
</evidence>
<sequence length="970" mass="108307">MLWVLFGLLLLITWAAYFTFGLSTAIPIAASVVIALAAVALFVYRRVGARRAATALERAIVQQGAQQALNARPERRAEIQELQRQIQGGISALKSSKLGKGKKNGGAALYSLPWYVIIGPPGAGKTTALKHSGLVFPYAHPSSGGGVRGVGGTRNCDWWFTNEAILLDTAGRYTTEQDDHDEWIAFLQFLLKYRARRPLNGILIAVSAADLIDASEQSIEQMGKKIRARIDEVMTQLHMVLPVYLLFTKCDLIAGFSEFFGDMRKSDRAQAWGATLKLSADKSTPGRLFDAEFDALTKQIHGRALKRLVTERSREVRERVYQFPLEFSGIRRNLSDLVSTIFMVNAFQGTPIFRGFYFTSGTQEGKPLDRVLQRMGQAMGIRPQEAVAQQNVESKSYFLHDVFMNVVFPDGDIAARSASEVRRQRIVRGAISAAAAALGVILAIPSVVSFSNNRELLREVEAEARDVSAIQWGDPRLLSDKLAALRPALLRLRSIDEAREEGAPDGMGWTMYQGHAVYPSLVSVYVSSLQEGFVKPCKARLEARLKGVKGEQYLDERNDLKLYLMLSDVEHLDVPWAAGRFTKLWAEVLQTTSNIPETELTAQLAGHVSYYLSLIKERKVTPIPRQEELVASARATLQAVPVRKRYYDLFVTSLSKEKYDPTGDNSRANRKFPPHTLGDMFSDRPDVLKVIASKLYNEKKLWKEVDGPYTEKGHFEVVGNFADSVGLLKSEAWVVPLAPGEEAAISTHLEGVAAEYNARYIAQWVDWMADLHVRPPANLKEAKAIYLELAKSDYPYLRILRTLEDNTQWKRDRDAFNNPTLNKRLNEQINQRVKQRTGFQVKIDMSKVGDRLNAISIEFKRTVEFGIPTAPSGSAPITDTSLSRYVSLLNSLRDEIQRLEDLNPNVDARLMTDRLVDAIRQTEALLQPYDERAKTLLRPLLLNPLQVVAARLPPPASVSRVPTAPAAGTR</sequence>
<keyword evidence="2" id="KW-1133">Transmembrane helix</keyword>
<protein>
    <recommendedName>
        <fullName evidence="7">Type VI secretion system membrane subunit TssM</fullName>
    </recommendedName>
</protein>
<dbReference type="PANTHER" id="PTHR36153:SF1">
    <property type="entry name" value="TYPE VI SECRETION SYSTEM COMPONENT TSSM1"/>
    <property type="match status" value="1"/>
</dbReference>
<dbReference type="SUPFAM" id="SSF52540">
    <property type="entry name" value="P-loop containing nucleoside triphosphate hydrolases"/>
    <property type="match status" value="1"/>
</dbReference>
<feature type="coiled-coil region" evidence="1">
    <location>
        <begin position="882"/>
        <end position="909"/>
    </location>
</feature>
<dbReference type="CDD" id="cd00882">
    <property type="entry name" value="Ras_like_GTPase"/>
    <property type="match status" value="1"/>
</dbReference>
<dbReference type="InterPro" id="IPR025743">
    <property type="entry name" value="TssM1_N"/>
</dbReference>
<evidence type="ECO:0008006" key="7">
    <source>
        <dbReference type="Google" id="ProtNLM"/>
    </source>
</evidence>
<keyword evidence="2" id="KW-0472">Membrane</keyword>
<dbReference type="Pfam" id="PF14331">
    <property type="entry name" value="IcmF-related_N"/>
    <property type="match status" value="1"/>
</dbReference>
<dbReference type="NCBIfam" id="TIGR03348">
    <property type="entry name" value="VI_IcmF"/>
    <property type="match status" value="1"/>
</dbReference>
<reference evidence="5 6" key="1">
    <citation type="submission" date="2015-09" db="EMBL/GenBank/DDBJ databases">
        <title>Sorangium comparison.</title>
        <authorList>
            <person name="Zaburannyi N."/>
            <person name="Bunk B."/>
            <person name="Overmann J."/>
            <person name="Mueller R."/>
        </authorList>
    </citation>
    <scope>NUCLEOTIDE SEQUENCE [LARGE SCALE GENOMIC DNA]</scope>
    <source>
        <strain evidence="5 6">So ce26</strain>
    </source>
</reference>
<evidence type="ECO:0000259" key="3">
    <source>
        <dbReference type="Pfam" id="PF06761"/>
    </source>
</evidence>
<proteinExistence type="predicted"/>
<dbReference type="AlphaFoldDB" id="A0A2L0F6A0"/>
<name>A0A2L0F6A0_SORCE</name>
<dbReference type="PANTHER" id="PTHR36153">
    <property type="entry name" value="INNER MEMBRANE PROTEIN-RELATED"/>
    <property type="match status" value="1"/>
</dbReference>